<name>A0A3N4LVT3_9PEZI</name>
<evidence type="ECO:0000256" key="4">
    <source>
        <dbReference type="ARBA" id="ARBA00022786"/>
    </source>
</evidence>
<keyword evidence="5" id="KW-0131">Cell cycle</keyword>
<dbReference type="InParanoid" id="A0A3N4LVT3"/>
<evidence type="ECO:0000259" key="8">
    <source>
        <dbReference type="Pfam" id="PF12896"/>
    </source>
</evidence>
<evidence type="ECO:0000313" key="9">
    <source>
        <dbReference type="EMBL" id="RPB25689.1"/>
    </source>
</evidence>
<dbReference type="GO" id="GO:0070979">
    <property type="term" value="P:protein K11-linked ubiquitination"/>
    <property type="evidence" value="ECO:0007669"/>
    <property type="project" value="TreeGrafter"/>
</dbReference>
<dbReference type="Pfam" id="PF12896">
    <property type="entry name" value="ANAPC4"/>
    <property type="match status" value="1"/>
</dbReference>
<proteinExistence type="predicted"/>
<feature type="domain" description="Anaphase-promoting complex subunit 4 long" evidence="8">
    <location>
        <begin position="270"/>
        <end position="470"/>
    </location>
</feature>
<dbReference type="InterPro" id="IPR015943">
    <property type="entry name" value="WD40/YVTN_repeat-like_dom_sf"/>
</dbReference>
<keyword evidence="4" id="KW-0833">Ubl conjugation pathway</keyword>
<dbReference type="Gene3D" id="2.130.10.10">
    <property type="entry name" value="YVTN repeat-like/Quinoprotein amine dehydrogenase"/>
    <property type="match status" value="1"/>
</dbReference>
<sequence>MEDDNSEAVESVSSAKYTQGFQIQFEKTLPNPARPGLAAWSPKHDLLCFVTTNDNVLLYRMNGQRVWGITQRKDKPGQEGQVERLQWRPDGKVIALGYNDGITKICDVNNGKVVLTVAPEAPGFGNVTCMGWVDNRPATNNEQNQEGIKTLVAEGIPKGILDLEINQMLPRLSVLPGTGPDSLFSSKITLDAMINTVKGADSDILDVLLVGDENGRILVNIFESFAVGQLHLSTLCPQLGPQCKLLRHTAPPSLKTHALLISTPNSLYFTTLDLLFTSQFGQYLHQLAFTSTKLQALLKYIKETVTALNSEWKTMNDLHTRYVLLVDEALQEAGGSSSGVGLEFFELLITGVGSGGLKEWLVDVLTERGQKRWEKTSLTGYETLRRLVHENLLPTCERLIILLSRLRGLARWKERGSPLGLEPEDFTRCVDAVAGLTVYAHSFLSKLNHELDLYRAFSLWLKNVLDEMSSVININDNPPEDPQVDTLKVAEYVGNHLLSSTLAPFFAKSERPPRKKLFEDGESIFKFFCSHETYNKGGSCSWGDLAEHLMGLCQGVFEKPATAMRRSLRIARPVLLHRDGEVEHVQMHMVDVVNNPIAYVALYSQKGAADSLALAKCDFNVEGGLSTIVKIQCVKLRLSSICRTSEEDDACNNISLLDFKFVDNESIILLVENGTTQITHMVTTPYDTLPFSDSRPYQIPTRRDSSATVQEDVSSIFDFSRSEDVLYVDIEPIKARVFEWKDGFLPQGVVVNGKPDRRIGALIDREGSRYVVFDLDVDEVVEEDVDVEEETEGEEEDREEEEEGGENDGEEGQEVGDEPMDESDTDMSMK</sequence>
<dbReference type="GO" id="GO:0031145">
    <property type="term" value="P:anaphase-promoting complex-dependent catabolic process"/>
    <property type="evidence" value="ECO:0007669"/>
    <property type="project" value="InterPro"/>
</dbReference>
<dbReference type="SUPFAM" id="SSF50978">
    <property type="entry name" value="WD40 repeat-like"/>
    <property type="match status" value="1"/>
</dbReference>
<keyword evidence="10" id="KW-1185">Reference proteome</keyword>
<gene>
    <name evidence="9" type="ORF">L211DRAFT_822517</name>
</gene>
<keyword evidence="3" id="KW-0498">Mitosis</keyword>
<evidence type="ECO:0000256" key="1">
    <source>
        <dbReference type="ARBA" id="ARBA00016067"/>
    </source>
</evidence>
<dbReference type="PANTHER" id="PTHR13260:SF0">
    <property type="entry name" value="ANAPHASE-PROMOTING COMPLEX SUBUNIT 4"/>
    <property type="match status" value="1"/>
</dbReference>
<protein>
    <recommendedName>
        <fullName evidence="1">Anaphase-promoting complex subunit 4</fullName>
    </recommendedName>
</protein>
<evidence type="ECO:0000313" key="10">
    <source>
        <dbReference type="Proteomes" id="UP000267821"/>
    </source>
</evidence>
<evidence type="ECO:0000256" key="6">
    <source>
        <dbReference type="SAM" id="MobiDB-lite"/>
    </source>
</evidence>
<dbReference type="GO" id="GO:0005680">
    <property type="term" value="C:anaphase-promoting complex"/>
    <property type="evidence" value="ECO:0007669"/>
    <property type="project" value="InterPro"/>
</dbReference>
<dbReference type="Pfam" id="PF12894">
    <property type="entry name" value="ANAPC4_WD40"/>
    <property type="match status" value="1"/>
</dbReference>
<dbReference type="PANTHER" id="PTHR13260">
    <property type="entry name" value="ANAPHASE PROMOTING COMPLEX SUBUNIT 4 APC4"/>
    <property type="match status" value="1"/>
</dbReference>
<dbReference type="InterPro" id="IPR024790">
    <property type="entry name" value="APC4_long_dom"/>
</dbReference>
<dbReference type="InterPro" id="IPR036322">
    <property type="entry name" value="WD40_repeat_dom_sf"/>
</dbReference>
<keyword evidence="2" id="KW-0132">Cell division</keyword>
<dbReference type="GO" id="GO:0051301">
    <property type="term" value="P:cell division"/>
    <property type="evidence" value="ECO:0007669"/>
    <property type="project" value="UniProtKB-KW"/>
</dbReference>
<accession>A0A3N4LVT3</accession>
<dbReference type="AlphaFoldDB" id="A0A3N4LVT3"/>
<dbReference type="Proteomes" id="UP000267821">
    <property type="component" value="Unassembled WGS sequence"/>
</dbReference>
<dbReference type="GO" id="GO:0034399">
    <property type="term" value="C:nuclear periphery"/>
    <property type="evidence" value="ECO:0007669"/>
    <property type="project" value="TreeGrafter"/>
</dbReference>
<reference evidence="9 10" key="1">
    <citation type="journal article" date="2018" name="Nat. Ecol. Evol.">
        <title>Pezizomycetes genomes reveal the molecular basis of ectomycorrhizal truffle lifestyle.</title>
        <authorList>
            <person name="Murat C."/>
            <person name="Payen T."/>
            <person name="Noel B."/>
            <person name="Kuo A."/>
            <person name="Morin E."/>
            <person name="Chen J."/>
            <person name="Kohler A."/>
            <person name="Krizsan K."/>
            <person name="Balestrini R."/>
            <person name="Da Silva C."/>
            <person name="Montanini B."/>
            <person name="Hainaut M."/>
            <person name="Levati E."/>
            <person name="Barry K.W."/>
            <person name="Belfiori B."/>
            <person name="Cichocki N."/>
            <person name="Clum A."/>
            <person name="Dockter R.B."/>
            <person name="Fauchery L."/>
            <person name="Guy J."/>
            <person name="Iotti M."/>
            <person name="Le Tacon F."/>
            <person name="Lindquist E.A."/>
            <person name="Lipzen A."/>
            <person name="Malagnac F."/>
            <person name="Mello A."/>
            <person name="Molinier V."/>
            <person name="Miyauchi S."/>
            <person name="Poulain J."/>
            <person name="Riccioni C."/>
            <person name="Rubini A."/>
            <person name="Sitrit Y."/>
            <person name="Splivallo R."/>
            <person name="Traeger S."/>
            <person name="Wang M."/>
            <person name="Zifcakova L."/>
            <person name="Wipf D."/>
            <person name="Zambonelli A."/>
            <person name="Paolocci F."/>
            <person name="Nowrousian M."/>
            <person name="Ottonello S."/>
            <person name="Baldrian P."/>
            <person name="Spatafora J.W."/>
            <person name="Henrissat B."/>
            <person name="Nagy L.G."/>
            <person name="Aury J.M."/>
            <person name="Wincker P."/>
            <person name="Grigoriev I.V."/>
            <person name="Bonfante P."/>
            <person name="Martin F.M."/>
        </authorList>
    </citation>
    <scope>NUCLEOTIDE SEQUENCE [LARGE SCALE GENOMIC DNA]</scope>
    <source>
        <strain evidence="9 10">ATCC MYA-4762</strain>
    </source>
</reference>
<dbReference type="EMBL" id="ML121537">
    <property type="protein sequence ID" value="RPB25689.1"/>
    <property type="molecule type" value="Genomic_DNA"/>
</dbReference>
<dbReference type="InterPro" id="IPR024977">
    <property type="entry name" value="Apc4-like_WD40_dom"/>
</dbReference>
<dbReference type="OrthoDB" id="2110451at2759"/>
<evidence type="ECO:0000256" key="3">
    <source>
        <dbReference type="ARBA" id="ARBA00022776"/>
    </source>
</evidence>
<evidence type="ECO:0000256" key="5">
    <source>
        <dbReference type="ARBA" id="ARBA00023306"/>
    </source>
</evidence>
<organism evidence="9 10">
    <name type="scientific">Terfezia boudieri ATCC MYA-4762</name>
    <dbReference type="NCBI Taxonomy" id="1051890"/>
    <lineage>
        <taxon>Eukaryota</taxon>
        <taxon>Fungi</taxon>
        <taxon>Dikarya</taxon>
        <taxon>Ascomycota</taxon>
        <taxon>Pezizomycotina</taxon>
        <taxon>Pezizomycetes</taxon>
        <taxon>Pezizales</taxon>
        <taxon>Pezizaceae</taxon>
        <taxon>Terfezia</taxon>
    </lineage>
</organism>
<feature type="domain" description="Anaphase-promoting complex subunit 4-like WD40" evidence="7">
    <location>
        <begin position="39"/>
        <end position="134"/>
    </location>
</feature>
<dbReference type="InterPro" id="IPR024789">
    <property type="entry name" value="APC4"/>
</dbReference>
<dbReference type="STRING" id="1051890.A0A3N4LVT3"/>
<evidence type="ECO:0000256" key="2">
    <source>
        <dbReference type="ARBA" id="ARBA00022618"/>
    </source>
</evidence>
<evidence type="ECO:0000259" key="7">
    <source>
        <dbReference type="Pfam" id="PF12894"/>
    </source>
</evidence>
<feature type="region of interest" description="Disordered" evidence="6">
    <location>
        <begin position="781"/>
        <end position="830"/>
    </location>
</feature>